<comment type="similarity">
    <text evidence="2">Belongs to the plant DMP1 protein family.</text>
</comment>
<evidence type="ECO:0000256" key="1">
    <source>
        <dbReference type="ARBA" id="ARBA00004141"/>
    </source>
</evidence>
<dbReference type="Proteomes" id="UP000006727">
    <property type="component" value="Chromosome 13"/>
</dbReference>
<sequence>MIPVKGPEYELEVVKVATMSTVDTTTKLSYLLPTGTFLTFQVIAPLATNNGKCGVTEVVMT</sequence>
<accession>A0A2K1JMT2</accession>
<dbReference type="InParanoid" id="A0A2K1JMT2"/>
<keyword evidence="3" id="KW-0812">Transmembrane</keyword>
<reference evidence="7" key="3">
    <citation type="submission" date="2020-12" db="UniProtKB">
        <authorList>
            <consortium name="EnsemblPlants"/>
        </authorList>
    </citation>
    <scope>IDENTIFICATION</scope>
</reference>
<dbReference type="GO" id="GO:0016020">
    <property type="term" value="C:membrane"/>
    <property type="evidence" value="ECO:0007669"/>
    <property type="project" value="UniProtKB-SubCell"/>
</dbReference>
<gene>
    <name evidence="6" type="ORF">PHYPA_017678</name>
</gene>
<evidence type="ECO:0000256" key="4">
    <source>
        <dbReference type="ARBA" id="ARBA00022989"/>
    </source>
</evidence>
<keyword evidence="4" id="KW-1133">Transmembrane helix</keyword>
<evidence type="ECO:0000313" key="8">
    <source>
        <dbReference type="Proteomes" id="UP000006727"/>
    </source>
</evidence>
<dbReference type="GO" id="GO:0005737">
    <property type="term" value="C:cytoplasm"/>
    <property type="evidence" value="ECO:0007669"/>
    <property type="project" value="UniProtKB-ARBA"/>
</dbReference>
<dbReference type="EMBL" id="ABEU02000013">
    <property type="protein sequence ID" value="PNR42847.1"/>
    <property type="molecule type" value="Genomic_DNA"/>
</dbReference>
<evidence type="ECO:0000256" key="2">
    <source>
        <dbReference type="ARBA" id="ARBA00008707"/>
    </source>
</evidence>
<keyword evidence="5" id="KW-0472">Membrane</keyword>
<dbReference type="AlphaFoldDB" id="A0A2K1JMT2"/>
<keyword evidence="8" id="KW-1185">Reference proteome</keyword>
<dbReference type="EnsemblPlants" id="Pp3c13_21560V3.1">
    <property type="protein sequence ID" value="Pp3c13_21560V3.1"/>
    <property type="gene ID" value="Pp3c13_21560"/>
</dbReference>
<evidence type="ECO:0000313" key="7">
    <source>
        <dbReference type="EnsemblPlants" id="Pp3c13_21560V3.1"/>
    </source>
</evidence>
<reference evidence="6 8" key="1">
    <citation type="journal article" date="2008" name="Science">
        <title>The Physcomitrella genome reveals evolutionary insights into the conquest of land by plants.</title>
        <authorList>
            <person name="Rensing S."/>
            <person name="Lang D."/>
            <person name="Zimmer A."/>
            <person name="Terry A."/>
            <person name="Salamov A."/>
            <person name="Shapiro H."/>
            <person name="Nishiyama T."/>
            <person name="Perroud P.-F."/>
            <person name="Lindquist E."/>
            <person name="Kamisugi Y."/>
            <person name="Tanahashi T."/>
            <person name="Sakakibara K."/>
            <person name="Fujita T."/>
            <person name="Oishi K."/>
            <person name="Shin-I T."/>
            <person name="Kuroki Y."/>
            <person name="Toyoda A."/>
            <person name="Suzuki Y."/>
            <person name="Hashimoto A."/>
            <person name="Yamaguchi K."/>
            <person name="Sugano A."/>
            <person name="Kohara Y."/>
            <person name="Fujiyama A."/>
            <person name="Anterola A."/>
            <person name="Aoki S."/>
            <person name="Ashton N."/>
            <person name="Barbazuk W.B."/>
            <person name="Barker E."/>
            <person name="Bennetzen J."/>
            <person name="Bezanilla M."/>
            <person name="Blankenship R."/>
            <person name="Cho S.H."/>
            <person name="Dutcher S."/>
            <person name="Estelle M."/>
            <person name="Fawcett J.A."/>
            <person name="Gundlach H."/>
            <person name="Hanada K."/>
            <person name="Heyl A."/>
            <person name="Hicks K.A."/>
            <person name="Hugh J."/>
            <person name="Lohr M."/>
            <person name="Mayer K."/>
            <person name="Melkozernov A."/>
            <person name="Murata T."/>
            <person name="Nelson D."/>
            <person name="Pils B."/>
            <person name="Prigge M."/>
            <person name="Reiss B."/>
            <person name="Renner T."/>
            <person name="Rombauts S."/>
            <person name="Rushton P."/>
            <person name="Sanderfoot A."/>
            <person name="Schween G."/>
            <person name="Shiu S.-H."/>
            <person name="Stueber K."/>
            <person name="Theodoulou F.L."/>
            <person name="Tu H."/>
            <person name="Van de Peer Y."/>
            <person name="Verrier P.J."/>
            <person name="Waters E."/>
            <person name="Wood A."/>
            <person name="Yang L."/>
            <person name="Cove D."/>
            <person name="Cuming A."/>
            <person name="Hasebe M."/>
            <person name="Lucas S."/>
            <person name="Mishler D.B."/>
            <person name="Reski R."/>
            <person name="Grigoriev I."/>
            <person name="Quatrano R.S."/>
            <person name="Boore J.L."/>
        </authorList>
    </citation>
    <scope>NUCLEOTIDE SEQUENCE [LARGE SCALE GENOMIC DNA]</scope>
    <source>
        <strain evidence="7 8">cv. Gransden 2004</strain>
    </source>
</reference>
<reference evidence="6 8" key="2">
    <citation type="journal article" date="2018" name="Plant J.">
        <title>The Physcomitrella patens chromosome-scale assembly reveals moss genome structure and evolution.</title>
        <authorList>
            <person name="Lang D."/>
            <person name="Ullrich K.K."/>
            <person name="Murat F."/>
            <person name="Fuchs J."/>
            <person name="Jenkins J."/>
            <person name="Haas F.B."/>
            <person name="Piednoel M."/>
            <person name="Gundlach H."/>
            <person name="Van Bel M."/>
            <person name="Meyberg R."/>
            <person name="Vives C."/>
            <person name="Morata J."/>
            <person name="Symeonidi A."/>
            <person name="Hiss M."/>
            <person name="Muchero W."/>
            <person name="Kamisugi Y."/>
            <person name="Saleh O."/>
            <person name="Blanc G."/>
            <person name="Decker E.L."/>
            <person name="van Gessel N."/>
            <person name="Grimwood J."/>
            <person name="Hayes R.D."/>
            <person name="Graham S.W."/>
            <person name="Gunter L.E."/>
            <person name="McDaniel S.F."/>
            <person name="Hoernstein S.N.W."/>
            <person name="Larsson A."/>
            <person name="Li F.W."/>
            <person name="Perroud P.F."/>
            <person name="Phillips J."/>
            <person name="Ranjan P."/>
            <person name="Rokshar D.S."/>
            <person name="Rothfels C.J."/>
            <person name="Schneider L."/>
            <person name="Shu S."/>
            <person name="Stevenson D.W."/>
            <person name="Thummler F."/>
            <person name="Tillich M."/>
            <person name="Villarreal Aguilar J.C."/>
            <person name="Widiez T."/>
            <person name="Wong G.K."/>
            <person name="Wymore A."/>
            <person name="Zhang Y."/>
            <person name="Zimmer A.D."/>
            <person name="Quatrano R.S."/>
            <person name="Mayer K.F.X."/>
            <person name="Goodstein D."/>
            <person name="Casacuberta J.M."/>
            <person name="Vandepoele K."/>
            <person name="Reski R."/>
            <person name="Cuming A.C."/>
            <person name="Tuskan G.A."/>
            <person name="Maumus F."/>
            <person name="Salse J."/>
            <person name="Schmutz J."/>
            <person name="Rensing S.A."/>
        </authorList>
    </citation>
    <scope>NUCLEOTIDE SEQUENCE [LARGE SCALE GENOMIC DNA]</scope>
    <source>
        <strain evidence="7 8">cv. Gransden 2004</strain>
    </source>
</reference>
<protein>
    <submittedName>
        <fullName evidence="6 7">Uncharacterized protein</fullName>
    </submittedName>
</protein>
<dbReference type="InterPro" id="IPR007770">
    <property type="entry name" value="DMP"/>
</dbReference>
<dbReference type="Gramene" id="Pp3c13_21560V3.1">
    <property type="protein sequence ID" value="Pp3c13_21560V3.1"/>
    <property type="gene ID" value="Pp3c13_21560"/>
</dbReference>
<evidence type="ECO:0000313" key="6">
    <source>
        <dbReference type="EMBL" id="PNR42847.1"/>
    </source>
</evidence>
<name>A0A2K1JMT2_PHYPA</name>
<comment type="subcellular location">
    <subcellularLocation>
        <location evidence="1">Membrane</location>
        <topology evidence="1">Multi-pass membrane protein</topology>
    </subcellularLocation>
</comment>
<dbReference type="Pfam" id="PF05078">
    <property type="entry name" value="DUF679"/>
    <property type="match status" value="1"/>
</dbReference>
<evidence type="ECO:0000256" key="5">
    <source>
        <dbReference type="ARBA" id="ARBA00023136"/>
    </source>
</evidence>
<proteinExistence type="inferred from homology"/>
<evidence type="ECO:0000256" key="3">
    <source>
        <dbReference type="ARBA" id="ARBA00022692"/>
    </source>
</evidence>
<organism evidence="6">
    <name type="scientific">Physcomitrium patens</name>
    <name type="common">Spreading-leaved earth moss</name>
    <name type="synonym">Physcomitrella patens</name>
    <dbReference type="NCBI Taxonomy" id="3218"/>
    <lineage>
        <taxon>Eukaryota</taxon>
        <taxon>Viridiplantae</taxon>
        <taxon>Streptophyta</taxon>
        <taxon>Embryophyta</taxon>
        <taxon>Bryophyta</taxon>
        <taxon>Bryophytina</taxon>
        <taxon>Bryopsida</taxon>
        <taxon>Funariidae</taxon>
        <taxon>Funariales</taxon>
        <taxon>Funariaceae</taxon>
        <taxon>Physcomitrium</taxon>
    </lineage>
</organism>